<feature type="transmembrane region" description="Helical" evidence="1">
    <location>
        <begin position="720"/>
        <end position="744"/>
    </location>
</feature>
<comment type="caution">
    <text evidence="3">The sequence shown here is derived from an EMBL/GenBank/DDBJ whole genome shotgun (WGS) entry which is preliminary data.</text>
</comment>
<keyword evidence="1" id="KW-0812">Transmembrane</keyword>
<gene>
    <name evidence="3" type="ORF">IQ260_14855</name>
</gene>
<keyword evidence="1" id="KW-1133">Transmembrane helix</keyword>
<sequence>MISSPRYQSGGSLPLDSPSYVTRRADEDLFQALLAGTYCYVLNARQMGKSSLRVRTVKRLLDAGVCCVEIELLGIGSQQVTATQWYGGMIQLLNSRLGLKVNRRQWLQEHEDLSPVQRFGTFIDQMVVPKLQQPLVIFFDEIDSVLGLNFPTEDFFGLIRNFYEQRASNPLYRQLTVVMLGVATPSDLMTNLTSTPFNIGRAISLQGFTLQEAEPLQAGLAPVVTDAEAGLAAILSWTGGQPFLTQKLCQLVVNHGAEITGTPQQRVDHIVHQYILNHWEVQDEPEHLRTIRNRMLLGAKAPERLLQLYQKILKQNGIRFNNRSSAQIELRFSGLVTQQQGRLQVFNRIYKTVFDQAWVLQQLQGAPGTSPKTAQRPAQQPALAYLWSGGITATVIVMQVLGWLQPIELRVFDQFLRWRPPEPRDDRFLVITVGEADIQYQDRLGYPRTGALSDTALLNVLHKIESHQPRVVGVDFFHEAPYEPELADRWSDRIIAICEKARTVDVRVPTSIAAPPDIDIDQVGFADFAIDPDYVVRRHLIGMEGSEACPTPAAFSLRLALRYLQPEGTELTFDGDQRAYLGALSLPALTSTSGGYQMSASDFKGYQLLVNYRHHHPEEVSLQQLLSDELDNQLETLIPNRIILLGLADAKDSHFIPGQKQRLPGVVVHAHMTSQLLSAVLDQRPLLKWWPNWLEIVGIGAVFLMSGWGVWWCRRGYPPMLWIAGGNLIIFFSGYGMLILSIWVPIVPAMLIWTGSTLCLTLCYPSWHRK</sequence>
<dbReference type="Pfam" id="PF14516">
    <property type="entry name" value="AAA_35"/>
    <property type="match status" value="1"/>
</dbReference>
<dbReference type="Pfam" id="PF05226">
    <property type="entry name" value="CHASE2"/>
    <property type="match status" value="1"/>
</dbReference>
<dbReference type="RefSeq" id="WP_193993886.1">
    <property type="nucleotide sequence ID" value="NZ_JADEXP010000128.1"/>
</dbReference>
<dbReference type="InterPro" id="IPR007890">
    <property type="entry name" value="CHASE2"/>
</dbReference>
<keyword evidence="4" id="KW-1185">Reference proteome</keyword>
<dbReference type="InterPro" id="IPR027417">
    <property type="entry name" value="P-loop_NTPase"/>
</dbReference>
<dbReference type="AlphaFoldDB" id="A0A928ZUY9"/>
<keyword evidence="1" id="KW-0472">Membrane</keyword>
<protein>
    <submittedName>
        <fullName evidence="3">CHASE2 domain-containing protein</fullName>
    </submittedName>
</protein>
<organism evidence="3 4">
    <name type="scientific">Leptolyngbya cf. ectocarpi LEGE 11479</name>
    <dbReference type="NCBI Taxonomy" id="1828722"/>
    <lineage>
        <taxon>Bacteria</taxon>
        <taxon>Bacillati</taxon>
        <taxon>Cyanobacteriota</taxon>
        <taxon>Cyanophyceae</taxon>
        <taxon>Leptolyngbyales</taxon>
        <taxon>Leptolyngbyaceae</taxon>
        <taxon>Leptolyngbya group</taxon>
        <taxon>Leptolyngbya</taxon>
    </lineage>
</organism>
<dbReference type="Gene3D" id="3.40.50.300">
    <property type="entry name" value="P-loop containing nucleotide triphosphate hydrolases"/>
    <property type="match status" value="1"/>
</dbReference>
<evidence type="ECO:0000256" key="1">
    <source>
        <dbReference type="SAM" id="Phobius"/>
    </source>
</evidence>
<proteinExistence type="predicted"/>
<feature type="domain" description="CHASE2" evidence="2">
    <location>
        <begin position="404"/>
        <end position="709"/>
    </location>
</feature>
<reference evidence="3" key="1">
    <citation type="submission" date="2020-10" db="EMBL/GenBank/DDBJ databases">
        <authorList>
            <person name="Castelo-Branco R."/>
            <person name="Eusebio N."/>
            <person name="Adriana R."/>
            <person name="Vieira A."/>
            <person name="Brugerolle De Fraissinette N."/>
            <person name="Rezende De Castro R."/>
            <person name="Schneider M.P."/>
            <person name="Vasconcelos V."/>
            <person name="Leao P.N."/>
        </authorList>
    </citation>
    <scope>NUCLEOTIDE SEQUENCE</scope>
    <source>
        <strain evidence="3">LEGE 11479</strain>
    </source>
</reference>
<dbReference type="SMART" id="SM01080">
    <property type="entry name" value="CHASE2"/>
    <property type="match status" value="1"/>
</dbReference>
<accession>A0A928ZUY9</accession>
<dbReference type="EMBL" id="JADEXP010000128">
    <property type="protein sequence ID" value="MBE9067931.1"/>
    <property type="molecule type" value="Genomic_DNA"/>
</dbReference>
<evidence type="ECO:0000313" key="3">
    <source>
        <dbReference type="EMBL" id="MBE9067931.1"/>
    </source>
</evidence>
<feature type="transmembrane region" description="Helical" evidence="1">
    <location>
        <begin position="750"/>
        <end position="767"/>
    </location>
</feature>
<evidence type="ECO:0000313" key="4">
    <source>
        <dbReference type="Proteomes" id="UP000615026"/>
    </source>
</evidence>
<feature type="transmembrane region" description="Helical" evidence="1">
    <location>
        <begin position="693"/>
        <end position="713"/>
    </location>
</feature>
<evidence type="ECO:0000259" key="2">
    <source>
        <dbReference type="SMART" id="SM01080"/>
    </source>
</evidence>
<dbReference type="SUPFAM" id="SSF52540">
    <property type="entry name" value="P-loop containing nucleoside triphosphate hydrolases"/>
    <property type="match status" value="1"/>
</dbReference>
<dbReference type="Proteomes" id="UP000615026">
    <property type="component" value="Unassembled WGS sequence"/>
</dbReference>
<name>A0A928ZUY9_LEPEC</name>